<dbReference type="InterPro" id="IPR000477">
    <property type="entry name" value="RT_dom"/>
</dbReference>
<organism evidence="3">
    <name type="scientific">Tanacetum cinerariifolium</name>
    <name type="common">Dalmatian daisy</name>
    <name type="synonym">Chrysanthemum cinerariifolium</name>
    <dbReference type="NCBI Taxonomy" id="118510"/>
    <lineage>
        <taxon>Eukaryota</taxon>
        <taxon>Viridiplantae</taxon>
        <taxon>Streptophyta</taxon>
        <taxon>Embryophyta</taxon>
        <taxon>Tracheophyta</taxon>
        <taxon>Spermatophyta</taxon>
        <taxon>Magnoliopsida</taxon>
        <taxon>eudicotyledons</taxon>
        <taxon>Gunneridae</taxon>
        <taxon>Pentapetalae</taxon>
        <taxon>asterids</taxon>
        <taxon>campanulids</taxon>
        <taxon>Asterales</taxon>
        <taxon>Asteraceae</taxon>
        <taxon>Asteroideae</taxon>
        <taxon>Anthemideae</taxon>
        <taxon>Anthemidinae</taxon>
        <taxon>Tanacetum</taxon>
    </lineage>
</organism>
<gene>
    <name evidence="3" type="ORF">Tci_000739</name>
</gene>
<dbReference type="PROSITE" id="PS50878">
    <property type="entry name" value="RT_POL"/>
    <property type="match status" value="1"/>
</dbReference>
<dbReference type="InterPro" id="IPR043502">
    <property type="entry name" value="DNA/RNA_pol_sf"/>
</dbReference>
<dbReference type="PANTHER" id="PTHR33116">
    <property type="entry name" value="REVERSE TRANSCRIPTASE ZINC-BINDING DOMAIN-CONTAINING PROTEIN-RELATED-RELATED"/>
    <property type="match status" value="1"/>
</dbReference>
<dbReference type="SUPFAM" id="SSF56672">
    <property type="entry name" value="DNA/RNA polymerases"/>
    <property type="match status" value="2"/>
</dbReference>
<proteinExistence type="predicted"/>
<feature type="domain" description="Reverse transcriptase" evidence="2">
    <location>
        <begin position="1984"/>
        <end position="2227"/>
    </location>
</feature>
<feature type="compositionally biased region" description="Polar residues" evidence="1">
    <location>
        <begin position="1"/>
        <end position="22"/>
    </location>
</feature>
<comment type="caution">
    <text evidence="3">The sequence shown here is derived from an EMBL/GenBank/DDBJ whole genome shotgun (WGS) entry which is preliminary data.</text>
</comment>
<protein>
    <recommendedName>
        <fullName evidence="2">Reverse transcriptase domain-containing protein</fullName>
    </recommendedName>
</protein>
<feature type="compositionally biased region" description="Acidic residues" evidence="1">
    <location>
        <begin position="25"/>
        <end position="35"/>
    </location>
</feature>
<evidence type="ECO:0000256" key="1">
    <source>
        <dbReference type="SAM" id="MobiDB-lite"/>
    </source>
</evidence>
<reference evidence="3" key="1">
    <citation type="journal article" date="2019" name="Sci. Rep.">
        <title>Draft genome of Tanacetum cinerariifolium, the natural source of mosquito coil.</title>
        <authorList>
            <person name="Yamashiro T."/>
            <person name="Shiraishi A."/>
            <person name="Satake H."/>
            <person name="Nakayama K."/>
        </authorList>
    </citation>
    <scope>NUCLEOTIDE SEQUENCE</scope>
</reference>
<dbReference type="Gene3D" id="3.60.10.10">
    <property type="entry name" value="Endonuclease/exonuclease/phosphatase"/>
    <property type="match status" value="1"/>
</dbReference>
<dbReference type="PANTHER" id="PTHR33116:SF76">
    <property type="entry name" value="DUF4283 DOMAIN-CONTAINING PROTEIN"/>
    <property type="match status" value="1"/>
</dbReference>
<dbReference type="SUPFAM" id="SSF56219">
    <property type="entry name" value="DNase I-like"/>
    <property type="match status" value="1"/>
</dbReference>
<feature type="region of interest" description="Disordered" evidence="1">
    <location>
        <begin position="1510"/>
        <end position="1535"/>
    </location>
</feature>
<feature type="region of interest" description="Disordered" evidence="1">
    <location>
        <begin position="487"/>
        <end position="524"/>
    </location>
</feature>
<evidence type="ECO:0000313" key="3">
    <source>
        <dbReference type="EMBL" id="GEU28761.1"/>
    </source>
</evidence>
<feature type="region of interest" description="Disordered" evidence="1">
    <location>
        <begin position="1"/>
        <end position="35"/>
    </location>
</feature>
<name>A0A699GH26_TANCI</name>
<dbReference type="EMBL" id="BKCJ010000019">
    <property type="protein sequence ID" value="GEU28761.1"/>
    <property type="molecule type" value="Genomic_DNA"/>
</dbReference>
<feature type="compositionally biased region" description="Polar residues" evidence="1">
    <location>
        <begin position="487"/>
        <end position="496"/>
    </location>
</feature>
<feature type="region of interest" description="Disordered" evidence="1">
    <location>
        <begin position="159"/>
        <end position="182"/>
    </location>
</feature>
<dbReference type="InterPro" id="IPR036691">
    <property type="entry name" value="Endo/exonu/phosph_ase_sf"/>
</dbReference>
<evidence type="ECO:0000259" key="2">
    <source>
        <dbReference type="PROSITE" id="PS50878"/>
    </source>
</evidence>
<dbReference type="CDD" id="cd01650">
    <property type="entry name" value="RT_nLTR_like"/>
    <property type="match status" value="1"/>
</dbReference>
<dbReference type="Pfam" id="PF00078">
    <property type="entry name" value="RVT_1"/>
    <property type="match status" value="2"/>
</dbReference>
<sequence>MNDTSLMENIDSNTTPDSSDMCTNEFEDDQNADDHEDECVDSCAFAQKKDAQSPKTTKRYISIEKKSDSKNHGRHIPIGQRFSPNNYSDVYLKTTPPRSGLTWKPTGRIFTYDGLRWIPTRKIFETCNNTNDSAIRLGKEIYTHNTVICANSSSLSGADSVNLKPRKTTRTMNPETGDTMKHRSIYGGGGLWREIGGSGSVEDVVKGSGNVCGKDGSGSIGAGGIEKNVLSFGKISSTFENIDEVNVFDNLLSRANCDSSVENGIRKSKSSDTVPEMPPLLYDDSISSPKAGLNHCDNGPRVGFKEVKVTGMFKIVGDGSKLDRGGFGDNKLKFVPTSLNGEGRVVFVLDDVLEKEANKWSMTVLEEVIVNQGYYCCNFKSHEGMQSVVKNGPCLVNNMSLFVRKWEPGLSMSKLDTSKVLVLVEVDAVRGLTDSVEVWYRCLGKYMVLDVEYVWRPPLCEHCKMFGHYTKGCSKRAKEEIVKNVNTGGNVKSSTGSGNGMRDEEGWQNIGNRRENKGSGKTSNVDEVLVTNDVNIGVAKGKYEVGKGEMSKTGNDAYESGIENANVNVKVNDTKENDPVVSKGVDMKNRFDALEGILVLEDVFKEWSIEKVKFYREEWKKRVKRNVTPEDSLKLNLDSLQSRITEVSRSCYKNAKVNGVRKVKEAKATMGEKAKGLYGQFYDQSLRAEFLLAEDLKWEIRKTKVDLFLLSKQPLTNDLKDVWSDDMLKYYLGRCDDIRSDRINRHFDEDDGVRKGCRIRVGWDRNVIGADLLSQDRKPLWGNLRDHNRIVDGESWVVLNAKECSNSFSVRDKDMDGFRRCLESLNLEDIFSFGSQTSVFRFMNFLADKELFLPTVKDNWSIEIEGFKMFVHAKRLKNMKKYVRSLNRENVNVFEKTKVLREELKKVRQSLDRDPDCIHLREEELLYNNAYREAVIDEEKVLKQKTKVEWLKECDQNTACFHKVLKDDKAAGPNGFTSKFFKKAWKVVGDDVCAAVREFFVSGKLLGEFNANLIILVPKLQTPLKVSDYRPILCCNVVYKCISKVVSNRLKEGLGSIVDSNQSALIPGRQISDNILLMQKFMRDYNMEKGASRCAFKIDIQKVYDTVNWDFLKTSLLYFGFYASMIHWILCGMKDVCRPKSQGLGLKPLKTMNEALMLKHLWNIVSNMDSLWVKWVYGSRIKGKSFWDVKEDSLGAWSWNQIFKLRDKVRNYIGYKIGNGKGCFIWFDRWHSNGLLNGDNNEWIWPDDWGDRFNDVTNVLVLVLVHDKEDSVVWMNKNNEEVAFSVKEARKILRTNILKMDNATLKSALKSSSSAADGLAAKVCNIKGKIRMPVRNVSFTRPLNDIANAQHVKDGSNKVQSMEDDSQHDGNVHLATNTMNDVHGHSVGTTSFASVLQHKHTKKKVVVSELRNDERVEGAVVVIPMEVVKEFSTREGMEKVLESGPWLVRLVPLILNIWSPNAKSTKDEVDEEGFTTVNRKKSRTAPKKQVAGIRLSKPKPNMVYRRVEKGESDGTGLNSKHVDKDPSSSTKGNGMDLKNSFDSLGGDTNDNWFFAPDYSSGIFNVIMKAIVKIEVRHMINENNLAVCAILESHIASSRLDVICKRVFRHWYLALNSSSCFKGTRIILGWNADIVDTSIISQSDQVMHTRIWIKAERKELFCSFIYAHNQYTHRRGLWDSLCMHKCFINNRPWCILGDFNAALNIEDASAGSSFMDISMRDFKECIEEIELIDVPRFGLQFTWNQKPQGSNGILKKLDRVMANVEFSNEFIGNYAVFQPYGISDHSLEVLRIPLLHKFYPKPFKFANVITTFPRFKEVVKEGNLHDNVNKLIIEMARVQQDLDADPTNQDLRDDEAVYVRAFTKALIMQERFLKQKAKIEWLKVGDSNSAYFHKSVRGRTSRNRIDVVIDFGGDLVTGDGVPVAFALDMIKHVTAQEVKEAIFSMGNDKSPGPDGYTACFFKECWDIVTSDVVCAIKESLKGLISLNQSAFVPGRRISDNIFLTQELMHNYHLDRGLLGRRISDNIFLTQELMHNYHLDRGPSRYDFKIDIQKAYDTVDWGFLKEVLLAFGFHVRMVDWIMEYVTTTSFSLSINGTLHGYFKGKRGLRQGDPLSPYLFTLIMDVLTLMLRCKARDSDGFRYHRYCSDLEIINLCFADDLFIFAHGDPYSAKVIIEAIEEFKNASGLTASLPKSTAYFCNVLNHTKLSILQILPFEEGRLPVKYLGVPLVSSRLVFRDCKELVDRIHSRINDWKNKSLSAAGRLQLVRSVLGSMHVYWASVFIQPSRILLDIEQLMRGFLWCHGEMKQGRAKVAWEVVCLPKNEGGLGKESLWVKWIHQYKLRGRHFFDVPYHGCMTWGWRKLLQLRPLIRDHIRFRIGDGATCSFWFDRWSTSQPLVAIVSNRDIHRVGFYLYSKVKDAIYNREWPWHVDWFSKYPLLNSVVVPTLSAMHDRLEWRDRLEIVKPFSVNAVWNYIRPRDAVVWDSVKSLAGLPNVIGSISISVDLLIPFTKQRSARSVVAKLVVAACSYYIWQERNLRLFMNQKRSHSQAFVVVKVDIPYWCHWKVESSSDMVFKLTVEIVRLKLLGLKINYSSEVEKAAKIRNLPLKGIKGGGGGSRMNGVNDGIAKVLELELVWFAHVYFELVAVLEDRLGYLVHGDDVSFFRSRADHNESLGGVSSGMDRAIAWGYGWSRYAWLHSKYTFEI</sequence>
<accession>A0A699GH26</accession>